<dbReference type="Pfam" id="PF00069">
    <property type="entry name" value="Pkinase"/>
    <property type="match status" value="1"/>
</dbReference>
<dbReference type="CDD" id="cd14014">
    <property type="entry name" value="STKc_PknB_like"/>
    <property type="match status" value="1"/>
</dbReference>
<dbReference type="InterPro" id="IPR000719">
    <property type="entry name" value="Prot_kinase_dom"/>
</dbReference>
<feature type="transmembrane region" description="Helical" evidence="8">
    <location>
        <begin position="567"/>
        <end position="584"/>
    </location>
</feature>
<evidence type="ECO:0000313" key="11">
    <source>
        <dbReference type="Proteomes" id="UP001526201"/>
    </source>
</evidence>
<dbReference type="RefSeq" id="WP_264069344.1">
    <property type="nucleotide sequence ID" value="NZ_JACKTY010000032.1"/>
</dbReference>
<keyword evidence="4 7" id="KW-0547">Nucleotide-binding</keyword>
<protein>
    <recommendedName>
        <fullName evidence="1">non-specific serine/threonine protein kinase</fullName>
        <ecNumber evidence="1">2.7.11.1</ecNumber>
    </recommendedName>
</protein>
<feature type="binding site" evidence="7">
    <location>
        <position position="38"/>
    </location>
    <ligand>
        <name>ATP</name>
        <dbReference type="ChEBI" id="CHEBI:30616"/>
    </ligand>
</feature>
<dbReference type="PROSITE" id="PS00107">
    <property type="entry name" value="PROTEIN_KINASE_ATP"/>
    <property type="match status" value="1"/>
</dbReference>
<dbReference type="PANTHER" id="PTHR43289">
    <property type="entry name" value="MITOGEN-ACTIVATED PROTEIN KINASE KINASE KINASE 20-RELATED"/>
    <property type="match status" value="1"/>
</dbReference>
<comment type="caution">
    <text evidence="10">The sequence shown here is derived from an EMBL/GenBank/DDBJ whole genome shotgun (WGS) entry which is preliminary data.</text>
</comment>
<dbReference type="GO" id="GO:0016301">
    <property type="term" value="F:kinase activity"/>
    <property type="evidence" value="ECO:0007669"/>
    <property type="project" value="UniProtKB-KW"/>
</dbReference>
<dbReference type="EC" id="2.7.11.1" evidence="1"/>
<evidence type="ECO:0000256" key="5">
    <source>
        <dbReference type="ARBA" id="ARBA00022777"/>
    </source>
</evidence>
<feature type="transmembrane region" description="Helical" evidence="8">
    <location>
        <begin position="298"/>
        <end position="318"/>
    </location>
</feature>
<accession>A0ABT3CFH3</accession>
<dbReference type="Gene3D" id="1.10.510.10">
    <property type="entry name" value="Transferase(Phosphotransferase) domain 1"/>
    <property type="match status" value="1"/>
</dbReference>
<evidence type="ECO:0000256" key="7">
    <source>
        <dbReference type="PROSITE-ProRule" id="PRU10141"/>
    </source>
</evidence>
<evidence type="ECO:0000256" key="4">
    <source>
        <dbReference type="ARBA" id="ARBA00022741"/>
    </source>
</evidence>
<name>A0ABT3CFH3_9MYCO</name>
<evidence type="ECO:0000256" key="6">
    <source>
        <dbReference type="ARBA" id="ARBA00022840"/>
    </source>
</evidence>
<dbReference type="SUPFAM" id="SSF56112">
    <property type="entry name" value="Protein kinase-like (PK-like)"/>
    <property type="match status" value="1"/>
</dbReference>
<evidence type="ECO:0000313" key="10">
    <source>
        <dbReference type="EMBL" id="MCV7228231.1"/>
    </source>
</evidence>
<evidence type="ECO:0000256" key="8">
    <source>
        <dbReference type="SAM" id="Phobius"/>
    </source>
</evidence>
<keyword evidence="8" id="KW-0812">Transmembrane</keyword>
<evidence type="ECO:0000256" key="1">
    <source>
        <dbReference type="ARBA" id="ARBA00012513"/>
    </source>
</evidence>
<dbReference type="InterPro" id="IPR011009">
    <property type="entry name" value="Kinase-like_dom_sf"/>
</dbReference>
<organism evidence="10 11">
    <name type="scientific">Mycolicibacterium komossense</name>
    <dbReference type="NCBI Taxonomy" id="1779"/>
    <lineage>
        <taxon>Bacteria</taxon>
        <taxon>Bacillati</taxon>
        <taxon>Actinomycetota</taxon>
        <taxon>Actinomycetes</taxon>
        <taxon>Mycobacteriales</taxon>
        <taxon>Mycobacteriaceae</taxon>
        <taxon>Mycolicibacterium</taxon>
    </lineage>
</organism>
<dbReference type="SMART" id="SM00220">
    <property type="entry name" value="S_TKc"/>
    <property type="match status" value="1"/>
</dbReference>
<dbReference type="Pfam" id="PF22599">
    <property type="entry name" value="SecDF_P1_head"/>
    <property type="match status" value="1"/>
</dbReference>
<keyword evidence="2" id="KW-0723">Serine/threonine-protein kinase</keyword>
<dbReference type="Gene3D" id="3.30.1360.200">
    <property type="match status" value="1"/>
</dbReference>
<sequence length="627" mass="66518">MTGETFGRYRLEALLGEGGMGQVYRAFDVDTDRIVALKVLPPQLNHDPEFERRFRREAQIAAALNDPHIIPIHQYGEIEGRLYVDMRLVDGRDLSKVIAEDGGRLHPARTVAIVEQVATALDSAHTAGLVHRDVKPSNILIAARDFAYLIDFGIARGLTDTAMTSAGHTVGTLAYMAPERFSGIAGPESDIYSLTCVLYQCLTGRTPYAGDSAEQQLAGHLSESPPPPSWDGPHIPPAFDAVIAKGMAKNPADRYRSAAELAAASRAALGSVGPTINAQLYVPPTTGAPAKRSNAARYAVIAALALLVGGYVLVAFLTRDAWTVGGPRERTHTAFTADSADGATPTATDWSKARDVMAARITQLGGSNTAIEIGADGMAVTTSGVDKDQLEGIGAVGQFYARPVIHAIPARADPAPLPKDPTEGDTAQRIGYEKQLRQATDPAIQMLALQFEATRCEEPDDLAGHDDPNLPLVTCAQDGKSVYLLDKALIRGDQIKTARSEQVKGSDDYAVGVDFIPDVAAQWAKFTAANIGIQVAFMIDTKVATAPQIQTAVPDGRLEITGFDAQRASALAAMLAGGALPMPLSLASATTEQLPAQLWTVPRIVLLVGGIAVLLVVIGGVLVVRRF</sequence>
<dbReference type="PROSITE" id="PS00108">
    <property type="entry name" value="PROTEIN_KINASE_ST"/>
    <property type="match status" value="1"/>
</dbReference>
<keyword evidence="8" id="KW-1133">Transmembrane helix</keyword>
<evidence type="ECO:0000256" key="2">
    <source>
        <dbReference type="ARBA" id="ARBA00022527"/>
    </source>
</evidence>
<dbReference type="Gene3D" id="3.30.200.20">
    <property type="entry name" value="Phosphorylase Kinase, domain 1"/>
    <property type="match status" value="1"/>
</dbReference>
<proteinExistence type="predicted"/>
<evidence type="ECO:0000259" key="9">
    <source>
        <dbReference type="PROSITE" id="PS50011"/>
    </source>
</evidence>
<gene>
    <name evidence="10" type="ORF">H7J73_19660</name>
</gene>
<feature type="transmembrane region" description="Helical" evidence="8">
    <location>
        <begin position="604"/>
        <end position="624"/>
    </location>
</feature>
<dbReference type="InterPro" id="IPR008271">
    <property type="entry name" value="Ser/Thr_kinase_AS"/>
</dbReference>
<reference evidence="10 11" key="1">
    <citation type="journal article" date="2022" name="BMC Genomics">
        <title>Comparative genome analysis of mycobacteria focusing on tRNA and non-coding RNA.</title>
        <authorList>
            <person name="Behra P.R.K."/>
            <person name="Pettersson B.M.F."/>
            <person name="Ramesh M."/>
            <person name="Das S."/>
            <person name="Dasgupta S."/>
            <person name="Kirsebom L.A."/>
        </authorList>
    </citation>
    <scope>NUCLEOTIDE SEQUENCE [LARGE SCALE GENOMIC DNA]</scope>
    <source>
        <strain evidence="10 11">DSM 44078</strain>
    </source>
</reference>
<keyword evidence="11" id="KW-1185">Reference proteome</keyword>
<dbReference type="EMBL" id="JACKTY010000032">
    <property type="protein sequence ID" value="MCV7228231.1"/>
    <property type="molecule type" value="Genomic_DNA"/>
</dbReference>
<dbReference type="InterPro" id="IPR017441">
    <property type="entry name" value="Protein_kinase_ATP_BS"/>
</dbReference>
<dbReference type="Proteomes" id="UP001526201">
    <property type="component" value="Unassembled WGS sequence"/>
</dbReference>
<dbReference type="PANTHER" id="PTHR43289:SF6">
    <property type="entry name" value="SERINE_THREONINE-PROTEIN KINASE NEKL-3"/>
    <property type="match status" value="1"/>
</dbReference>
<dbReference type="PROSITE" id="PS50011">
    <property type="entry name" value="PROTEIN_KINASE_DOM"/>
    <property type="match status" value="1"/>
</dbReference>
<feature type="domain" description="Protein kinase" evidence="9">
    <location>
        <begin position="9"/>
        <end position="269"/>
    </location>
</feature>
<evidence type="ECO:0000256" key="3">
    <source>
        <dbReference type="ARBA" id="ARBA00022679"/>
    </source>
</evidence>
<dbReference type="Gene3D" id="3.30.70.3400">
    <property type="match status" value="1"/>
</dbReference>
<keyword evidence="5 10" id="KW-0418">Kinase</keyword>
<keyword evidence="8" id="KW-0472">Membrane</keyword>
<keyword evidence="6 7" id="KW-0067">ATP-binding</keyword>
<keyword evidence="3" id="KW-0808">Transferase</keyword>
<dbReference type="InterPro" id="IPR054384">
    <property type="entry name" value="SecDF_P1_head"/>
</dbReference>